<feature type="region of interest" description="Disordered" evidence="1">
    <location>
        <begin position="269"/>
        <end position="290"/>
    </location>
</feature>
<dbReference type="AlphaFoldDB" id="A0A167S0H5"/>
<proteinExistence type="predicted"/>
<feature type="compositionally biased region" description="Acidic residues" evidence="1">
    <location>
        <begin position="277"/>
        <end position="286"/>
    </location>
</feature>
<dbReference type="OrthoDB" id="62952at2759"/>
<dbReference type="PANTHER" id="PTHR42085:SF2">
    <property type="entry name" value="F-BOX DOMAIN-CONTAINING PROTEIN"/>
    <property type="match status" value="1"/>
</dbReference>
<accession>A0A167S0H5</accession>
<feature type="region of interest" description="Disordered" evidence="1">
    <location>
        <begin position="179"/>
        <end position="198"/>
    </location>
</feature>
<feature type="domain" description="DUF7730" evidence="2">
    <location>
        <begin position="1"/>
        <end position="144"/>
    </location>
</feature>
<feature type="compositionally biased region" description="Acidic residues" evidence="1">
    <location>
        <begin position="44"/>
        <end position="70"/>
    </location>
</feature>
<dbReference type="PANTHER" id="PTHR42085">
    <property type="entry name" value="F-BOX DOMAIN-CONTAINING PROTEIN"/>
    <property type="match status" value="1"/>
</dbReference>
<evidence type="ECO:0000256" key="1">
    <source>
        <dbReference type="SAM" id="MobiDB-lite"/>
    </source>
</evidence>
<sequence length="306" mass="34721">MPLEIRQQIYRFCIPQNLDFNCSLDLYYQHRNSYDDDSVGVFSTDEDGNEEDDDDSVGVFSTDEDGNEEEGDKCSMFLGYRAGSRRSALPGLLLVCRQMTDEVTAMLYGGNTFKVDVHRDNHWALARLSRPAARGQLRKMLLVFRPMGVSYRPGFVMDPTVWDGVLGRLSSLWIVAAQPEPSSPSQHGHGHEHGQERLQAGPADDAFEAWTRWLTPNLEYLGRALPGTAQIVVDANEEGDTVRMVERVLPGRCRFQQLRAADFIFQRGESSPTSGYWDDDDDDYDDGPTSCRDIISDWDYDQYYSD</sequence>
<organism evidence="3 4">
    <name type="scientific">Niveomyces insectorum RCEF 264</name>
    <dbReference type="NCBI Taxonomy" id="1081102"/>
    <lineage>
        <taxon>Eukaryota</taxon>
        <taxon>Fungi</taxon>
        <taxon>Dikarya</taxon>
        <taxon>Ascomycota</taxon>
        <taxon>Pezizomycotina</taxon>
        <taxon>Sordariomycetes</taxon>
        <taxon>Hypocreomycetidae</taxon>
        <taxon>Hypocreales</taxon>
        <taxon>Cordycipitaceae</taxon>
        <taxon>Niveomyces</taxon>
    </lineage>
</organism>
<feature type="region of interest" description="Disordered" evidence="1">
    <location>
        <begin position="39"/>
        <end position="70"/>
    </location>
</feature>
<comment type="caution">
    <text evidence="3">The sequence shown here is derived from an EMBL/GenBank/DDBJ whole genome shotgun (WGS) entry which is preliminary data.</text>
</comment>
<reference evidence="3 4" key="1">
    <citation type="journal article" date="2016" name="Genome Biol. Evol.">
        <title>Divergent and convergent evolution of fungal pathogenicity.</title>
        <authorList>
            <person name="Shang Y."/>
            <person name="Xiao G."/>
            <person name="Zheng P."/>
            <person name="Cen K."/>
            <person name="Zhan S."/>
            <person name="Wang C."/>
        </authorList>
    </citation>
    <scope>NUCLEOTIDE SEQUENCE [LARGE SCALE GENOMIC DNA]</scope>
    <source>
        <strain evidence="3 4">RCEF 264</strain>
    </source>
</reference>
<gene>
    <name evidence="3" type="ORF">SPI_06313</name>
</gene>
<evidence type="ECO:0000259" key="2">
    <source>
        <dbReference type="Pfam" id="PF24864"/>
    </source>
</evidence>
<evidence type="ECO:0000313" key="3">
    <source>
        <dbReference type="EMBL" id="OAA59111.1"/>
    </source>
</evidence>
<dbReference type="EMBL" id="AZHD01000011">
    <property type="protein sequence ID" value="OAA59111.1"/>
    <property type="molecule type" value="Genomic_DNA"/>
</dbReference>
<protein>
    <recommendedName>
        <fullName evidence="2">DUF7730 domain-containing protein</fullName>
    </recommendedName>
</protein>
<evidence type="ECO:0000313" key="4">
    <source>
        <dbReference type="Proteomes" id="UP000076874"/>
    </source>
</evidence>
<dbReference type="InterPro" id="IPR056632">
    <property type="entry name" value="DUF7730"/>
</dbReference>
<dbReference type="InterPro" id="IPR038883">
    <property type="entry name" value="AN11006-like"/>
</dbReference>
<dbReference type="Pfam" id="PF24864">
    <property type="entry name" value="DUF7730"/>
    <property type="match status" value="1"/>
</dbReference>
<name>A0A167S0H5_9HYPO</name>
<dbReference type="Proteomes" id="UP000076874">
    <property type="component" value="Unassembled WGS sequence"/>
</dbReference>
<keyword evidence="4" id="KW-1185">Reference proteome</keyword>